<dbReference type="PROSITE" id="PS51084">
    <property type="entry name" value="HIT_2"/>
    <property type="match status" value="1"/>
</dbReference>
<name>A0A0A2VJ81_BEABA</name>
<comment type="caution">
    <text evidence="5">The sequence shown here is derived from an EMBL/GenBank/DDBJ whole genome shotgun (WGS) entry which is preliminary data.</text>
</comment>
<evidence type="ECO:0000313" key="6">
    <source>
        <dbReference type="Proteomes" id="UP000030106"/>
    </source>
</evidence>
<reference evidence="5 6" key="1">
    <citation type="submission" date="2012-10" db="EMBL/GenBank/DDBJ databases">
        <title>Genome sequencing and analysis of entomopathogenic fungi Beauveria bassiana D1-5.</title>
        <authorList>
            <person name="Li Q."/>
            <person name="Wang L."/>
            <person name="Zhang Z."/>
            <person name="Wang Q."/>
            <person name="Ren J."/>
            <person name="Wang M."/>
            <person name="Xu W."/>
            <person name="Wang J."/>
            <person name="Lu Y."/>
            <person name="Du Q."/>
            <person name="Sun Z."/>
        </authorList>
    </citation>
    <scope>NUCLEOTIDE SEQUENCE [LARGE SCALE GENOMIC DNA]</scope>
    <source>
        <strain evidence="5 6">D1-5</strain>
    </source>
</reference>
<dbReference type="AlphaFoldDB" id="A0A0A2VJ81"/>
<gene>
    <name evidence="5" type="ORF">BBAD15_g8312</name>
</gene>
<protein>
    <submittedName>
        <fullName evidence="5">Hit family protein 1</fullName>
    </submittedName>
</protein>
<dbReference type="InterPro" id="IPR011146">
    <property type="entry name" value="HIT-like"/>
</dbReference>
<dbReference type="InterPro" id="IPR036265">
    <property type="entry name" value="HIT-like_sf"/>
</dbReference>
<dbReference type="InterPro" id="IPR001310">
    <property type="entry name" value="Histidine_triad_HIT"/>
</dbReference>
<dbReference type="PANTHER" id="PTHR46648">
    <property type="entry name" value="HIT FAMILY PROTEIN 1"/>
    <property type="match status" value="1"/>
</dbReference>
<accession>A0A0A2VJ81</accession>
<dbReference type="Pfam" id="PF01230">
    <property type="entry name" value="HIT"/>
    <property type="match status" value="1"/>
</dbReference>
<dbReference type="eggNOG" id="KOG3275">
    <property type="taxonomic scope" value="Eukaryota"/>
</dbReference>
<organism evidence="5 6">
    <name type="scientific">Beauveria bassiana D1-5</name>
    <dbReference type="NCBI Taxonomy" id="1245745"/>
    <lineage>
        <taxon>Eukaryota</taxon>
        <taxon>Fungi</taxon>
        <taxon>Dikarya</taxon>
        <taxon>Ascomycota</taxon>
        <taxon>Pezizomycotina</taxon>
        <taxon>Sordariomycetes</taxon>
        <taxon>Hypocreomycetidae</taxon>
        <taxon>Hypocreales</taxon>
        <taxon>Cordycipitaceae</taxon>
        <taxon>Beauveria</taxon>
    </lineage>
</organism>
<sequence length="258" mass="28128">MEFTIKIATRIFMKSFPILHHFLYNHTLPRTGAPPPLSLSRVVARTTHRADRATRPAFLVNSRAMFDPLTPPADESCPFCEISSSFSPYDPSSPPSAAVAPATDRAAPAPATFMVLSTPTIVAFLDIMPLSAGHLLVCPRAHRPKLTDATPDEARALGAQVRVLSAAVARATGVEDWNVVQNNGAAAAQVVPHLHYHIIPRPEIRASGRLSSSFTMFGRGQREELDDDEGERLAAEIRRCVAEVLKEDMDKTNCKAKL</sequence>
<dbReference type="PANTHER" id="PTHR46648:SF2">
    <property type="entry name" value="HIT DOMAIN-CONTAINING PROTEIN"/>
    <property type="match status" value="1"/>
</dbReference>
<evidence type="ECO:0000256" key="1">
    <source>
        <dbReference type="PIRSR" id="PIRSR601310-1"/>
    </source>
</evidence>
<dbReference type="STRING" id="1245745.A0A0A2VJ81"/>
<dbReference type="Proteomes" id="UP000030106">
    <property type="component" value="Unassembled WGS sequence"/>
</dbReference>
<dbReference type="HOGENOM" id="CLU_056776_0_0_1"/>
<dbReference type="EMBL" id="ANFO01000822">
    <property type="protein sequence ID" value="KGQ06387.1"/>
    <property type="molecule type" value="Genomic_DNA"/>
</dbReference>
<evidence type="ECO:0000313" key="5">
    <source>
        <dbReference type="EMBL" id="KGQ06387.1"/>
    </source>
</evidence>
<proteinExistence type="predicted"/>
<evidence type="ECO:0000256" key="3">
    <source>
        <dbReference type="PROSITE-ProRule" id="PRU00464"/>
    </source>
</evidence>
<feature type="domain" description="HIT" evidence="4">
    <location>
        <begin position="98"/>
        <end position="210"/>
    </location>
</feature>
<dbReference type="SUPFAM" id="SSF54197">
    <property type="entry name" value="HIT-like"/>
    <property type="match status" value="1"/>
</dbReference>
<evidence type="ECO:0000259" key="4">
    <source>
        <dbReference type="PROSITE" id="PS51084"/>
    </source>
</evidence>
<dbReference type="GO" id="GO:0009117">
    <property type="term" value="P:nucleotide metabolic process"/>
    <property type="evidence" value="ECO:0007669"/>
    <property type="project" value="TreeGrafter"/>
</dbReference>
<feature type="short sequence motif" description="Histidine triad motif" evidence="2 3">
    <location>
        <begin position="193"/>
        <end position="197"/>
    </location>
</feature>
<evidence type="ECO:0000256" key="2">
    <source>
        <dbReference type="PIRSR" id="PIRSR601310-3"/>
    </source>
</evidence>
<dbReference type="OrthoDB" id="1915375at2759"/>
<dbReference type="PRINTS" id="PR00332">
    <property type="entry name" value="HISTRIAD"/>
</dbReference>
<dbReference type="Gene3D" id="3.30.428.10">
    <property type="entry name" value="HIT-like"/>
    <property type="match status" value="1"/>
</dbReference>
<dbReference type="GO" id="GO:0003824">
    <property type="term" value="F:catalytic activity"/>
    <property type="evidence" value="ECO:0007669"/>
    <property type="project" value="InterPro"/>
</dbReference>
<feature type="active site" description="Tele-AMP-histidine intermediate" evidence="1">
    <location>
        <position position="195"/>
    </location>
</feature>